<feature type="region of interest" description="Disordered" evidence="1">
    <location>
        <begin position="1"/>
        <end position="39"/>
    </location>
</feature>
<comment type="caution">
    <text evidence="2">The sequence shown here is derived from an EMBL/GenBank/DDBJ whole genome shotgun (WGS) entry which is preliminary data.</text>
</comment>
<evidence type="ECO:0008006" key="4">
    <source>
        <dbReference type="Google" id="ProtNLM"/>
    </source>
</evidence>
<accession>A0A318RRD6</accession>
<dbReference type="RefSeq" id="WP_110467549.1">
    <property type="nucleotide sequence ID" value="NZ_QJSP01000001.1"/>
</dbReference>
<dbReference type="Gene3D" id="1.10.3450.10">
    <property type="entry name" value="TTHA0068-like"/>
    <property type="match status" value="1"/>
</dbReference>
<dbReference type="PANTHER" id="PTHR34796:SF1">
    <property type="entry name" value="EXPRESSED PROTEIN"/>
    <property type="match status" value="1"/>
</dbReference>
<dbReference type="InterPro" id="IPR023203">
    <property type="entry name" value="TTHA0068_sf"/>
</dbReference>
<evidence type="ECO:0000313" key="2">
    <source>
        <dbReference type="EMBL" id="PYE20796.1"/>
    </source>
</evidence>
<proteinExistence type="predicted"/>
<name>A0A318RRD6_WILLI</name>
<dbReference type="InterPro" id="IPR005500">
    <property type="entry name" value="DUF309"/>
</dbReference>
<evidence type="ECO:0000256" key="1">
    <source>
        <dbReference type="SAM" id="MobiDB-lite"/>
    </source>
</evidence>
<reference evidence="2 3" key="1">
    <citation type="submission" date="2018-06" db="EMBL/GenBank/DDBJ databases">
        <title>Genomic Encyclopedia of Type Strains, Phase IV (KMG-IV): sequencing the most valuable type-strain genomes for metagenomic binning, comparative biology and taxonomic classification.</title>
        <authorList>
            <person name="Goeker M."/>
        </authorList>
    </citation>
    <scope>NUCLEOTIDE SEQUENCE [LARGE SCALE GENOMIC DNA]</scope>
    <source>
        <strain evidence="2 3">DSM 45521</strain>
    </source>
</reference>
<keyword evidence="3" id="KW-1185">Reference proteome</keyword>
<feature type="compositionally biased region" description="Basic and acidic residues" evidence="1">
    <location>
        <begin position="1"/>
        <end position="21"/>
    </location>
</feature>
<dbReference type="Pfam" id="PF03745">
    <property type="entry name" value="DUF309"/>
    <property type="match status" value="1"/>
</dbReference>
<dbReference type="SUPFAM" id="SSF140663">
    <property type="entry name" value="TTHA0068-like"/>
    <property type="match status" value="1"/>
</dbReference>
<dbReference type="PANTHER" id="PTHR34796">
    <property type="entry name" value="EXPRESSED PROTEIN"/>
    <property type="match status" value="1"/>
</dbReference>
<dbReference type="OrthoDB" id="160968at2"/>
<dbReference type="AlphaFoldDB" id="A0A318RRD6"/>
<dbReference type="Proteomes" id="UP000247591">
    <property type="component" value="Unassembled WGS sequence"/>
</dbReference>
<evidence type="ECO:0000313" key="3">
    <source>
        <dbReference type="Proteomes" id="UP000247591"/>
    </source>
</evidence>
<sequence>MGTRDRDDDGKARQARPRDALGRPLPYGATGVEPVSEVPMPPEQTLEVARELVCAGRPFSAHEILEVRWKTGPDGERPLWQGLAQLCVALTHAARGNAVGADRLLGRGARHLAEYGKSSGPLYGLDVDAVVAAARARIGAGPQ</sequence>
<dbReference type="EMBL" id="QJSP01000001">
    <property type="protein sequence ID" value="PYE20796.1"/>
    <property type="molecule type" value="Genomic_DNA"/>
</dbReference>
<organism evidence="2 3">
    <name type="scientific">Williamsia limnetica</name>
    <dbReference type="NCBI Taxonomy" id="882452"/>
    <lineage>
        <taxon>Bacteria</taxon>
        <taxon>Bacillati</taxon>
        <taxon>Actinomycetota</taxon>
        <taxon>Actinomycetes</taxon>
        <taxon>Mycobacteriales</taxon>
        <taxon>Nocardiaceae</taxon>
        <taxon>Williamsia</taxon>
    </lineage>
</organism>
<gene>
    <name evidence="2" type="ORF">DFR67_101187</name>
</gene>
<protein>
    <recommendedName>
        <fullName evidence="4">DUF309 family protein family protein</fullName>
    </recommendedName>
</protein>